<feature type="region of interest" description="Disordered" evidence="1">
    <location>
        <begin position="27"/>
        <end position="71"/>
    </location>
</feature>
<evidence type="ECO:0000313" key="3">
    <source>
        <dbReference type="Proteomes" id="UP000202241"/>
    </source>
</evidence>
<reference evidence="2 3" key="1">
    <citation type="journal article" date="2006" name="Ann. Appl. Biol.">
        <title>Purification and properties of blackberry chlorotic ringspot, a new virus species in subgroup 1 of the genus Ilarvirus found naturally infecting blackberry in the UK.</title>
        <authorList>
            <person name="Jones A.T."/>
            <person name="McGavin W.J."/>
            <person name="Gepp V."/>
            <person name="Zimmerman M.T."/>
            <person name="Scott S.W."/>
        </authorList>
    </citation>
    <scope>NUCLEOTIDE SEQUENCE [LARGE SCALE GENOMIC DNA]</scope>
</reference>
<protein>
    <submittedName>
        <fullName evidence="2">p2b protein</fullName>
    </submittedName>
</protein>
<name>A9CB81_9BROM</name>
<dbReference type="GeneID" id="7042954"/>
<sequence length="211" mass="23775">MMFIPILLMLLSPCVLADLMPHPEDPRFVPETRKSESVPETPDVVPGERNTEPEIKLRPRESVKVSTDGERESPVQTLNEFRLEERSSPGKVATNCLDCAITHLPEVAFSVKVPKLNINFEVSDFPSSRLIFASLASRIKDLPFVRSLRYPTDHQRIQLRSIGDVEVHIHIPKFGWKQVLKMSDVISGFELPKIPTIAPKVESCVGECLTH</sequence>
<evidence type="ECO:0000313" key="2">
    <source>
        <dbReference type="EMBL" id="ABW34639.1"/>
    </source>
</evidence>
<dbReference type="EMBL" id="DQ091194">
    <property type="protein sequence ID" value="ABW34639.1"/>
    <property type="molecule type" value="mRNA"/>
</dbReference>
<dbReference type="Proteomes" id="UP000202241">
    <property type="component" value="Genome"/>
</dbReference>
<keyword evidence="3" id="KW-1185">Reference proteome</keyword>
<accession>A9CB81</accession>
<evidence type="ECO:0000256" key="1">
    <source>
        <dbReference type="SAM" id="MobiDB-lite"/>
    </source>
</evidence>
<dbReference type="RefSeq" id="YP_002308571.1">
    <property type="nucleotide sequence ID" value="NC_011554.1"/>
</dbReference>
<reference evidence="2 3" key="2">
    <citation type="journal article" date="2010" name="Arch. Virol.">
        <title>Genomic sequences of blackberry chlorotic ringspot virus and strawberry necrotic shock virus and the phylogeny of viruses in subgroup 1 of the genus Ilarvirus.</title>
        <authorList>
            <person name="Tzanetakis I.E."/>
            <person name="Martin R.R."/>
            <person name="Scott S.W."/>
        </authorList>
    </citation>
    <scope>NUCLEOTIDE SEQUENCE [LARGE SCALE GENOMIC DNA]</scope>
</reference>
<organism evidence="2 3">
    <name type="scientific">Blackberry chlorotic ringspot virus</name>
    <dbReference type="NCBI Taxonomy" id="339420"/>
    <lineage>
        <taxon>Viruses</taxon>
        <taxon>Riboviria</taxon>
        <taxon>Orthornavirae</taxon>
        <taxon>Kitrinoviricota</taxon>
        <taxon>Alsuviricetes</taxon>
        <taxon>Martellivirales</taxon>
        <taxon>Bromoviridae</taxon>
        <taxon>Ilarvirus</taxon>
        <taxon>Ilarvirus BCRV</taxon>
    </lineage>
</organism>
<feature type="compositionally biased region" description="Basic and acidic residues" evidence="1">
    <location>
        <begin position="27"/>
        <end position="37"/>
    </location>
</feature>
<proteinExistence type="evidence at transcript level"/>
<feature type="compositionally biased region" description="Basic and acidic residues" evidence="1">
    <location>
        <begin position="49"/>
        <end position="71"/>
    </location>
</feature>
<dbReference type="OrthoDB" id="15634at10239"/>
<dbReference type="KEGG" id="vg:7042954"/>